<evidence type="ECO:0000313" key="1">
    <source>
        <dbReference type="EMBL" id="KAF7828231.1"/>
    </source>
</evidence>
<comment type="caution">
    <text evidence="1">The sequence shown here is derived from an EMBL/GenBank/DDBJ whole genome shotgun (WGS) entry which is preliminary data.</text>
</comment>
<dbReference type="EMBL" id="JAAIUW010000006">
    <property type="protein sequence ID" value="KAF7828231.1"/>
    <property type="molecule type" value="Genomic_DNA"/>
</dbReference>
<name>A0A834WQM7_9FABA</name>
<protein>
    <submittedName>
        <fullName evidence="1">Transcription factor MYB26</fullName>
    </submittedName>
</protein>
<evidence type="ECO:0000313" key="2">
    <source>
        <dbReference type="Proteomes" id="UP000634136"/>
    </source>
</evidence>
<dbReference type="AlphaFoldDB" id="A0A834WQM7"/>
<keyword evidence="2" id="KW-1185">Reference proteome</keyword>
<accession>A0A834WQM7</accession>
<dbReference type="Proteomes" id="UP000634136">
    <property type="component" value="Unassembled WGS sequence"/>
</dbReference>
<sequence>MSEAQSEEVLWVTILAAINKRLREGFGPLRKMRNSSDTLPLMDMAAGVKSQRKLGFKGVVRVVG</sequence>
<reference evidence="1" key="1">
    <citation type="submission" date="2020-09" db="EMBL/GenBank/DDBJ databases">
        <title>Genome-Enabled Discovery of Anthraquinone Biosynthesis in Senna tora.</title>
        <authorList>
            <person name="Kang S.-H."/>
            <person name="Pandey R.P."/>
            <person name="Lee C.-M."/>
            <person name="Sim J.-S."/>
            <person name="Jeong J.-T."/>
            <person name="Choi B.-S."/>
            <person name="Jung M."/>
            <person name="Ginzburg D."/>
            <person name="Zhao K."/>
            <person name="Won S.Y."/>
            <person name="Oh T.-J."/>
            <person name="Yu Y."/>
            <person name="Kim N.-H."/>
            <person name="Lee O.R."/>
            <person name="Lee T.-H."/>
            <person name="Bashyal P."/>
            <person name="Kim T.-S."/>
            <person name="Lee W.-H."/>
            <person name="Kawkins C."/>
            <person name="Kim C.-K."/>
            <person name="Kim J.S."/>
            <person name="Ahn B.O."/>
            <person name="Rhee S.Y."/>
            <person name="Sohng J.K."/>
        </authorList>
    </citation>
    <scope>NUCLEOTIDE SEQUENCE</scope>
    <source>
        <tissue evidence="1">Leaf</tissue>
    </source>
</reference>
<gene>
    <name evidence="1" type="ORF">G2W53_019395</name>
</gene>
<organism evidence="1 2">
    <name type="scientific">Senna tora</name>
    <dbReference type="NCBI Taxonomy" id="362788"/>
    <lineage>
        <taxon>Eukaryota</taxon>
        <taxon>Viridiplantae</taxon>
        <taxon>Streptophyta</taxon>
        <taxon>Embryophyta</taxon>
        <taxon>Tracheophyta</taxon>
        <taxon>Spermatophyta</taxon>
        <taxon>Magnoliopsida</taxon>
        <taxon>eudicotyledons</taxon>
        <taxon>Gunneridae</taxon>
        <taxon>Pentapetalae</taxon>
        <taxon>rosids</taxon>
        <taxon>fabids</taxon>
        <taxon>Fabales</taxon>
        <taxon>Fabaceae</taxon>
        <taxon>Caesalpinioideae</taxon>
        <taxon>Cassia clade</taxon>
        <taxon>Senna</taxon>
    </lineage>
</organism>
<proteinExistence type="predicted"/>